<feature type="region of interest" description="Disordered" evidence="1">
    <location>
        <begin position="197"/>
        <end position="240"/>
    </location>
</feature>
<feature type="region of interest" description="Disordered" evidence="1">
    <location>
        <begin position="971"/>
        <end position="999"/>
    </location>
</feature>
<feature type="region of interest" description="Disordered" evidence="1">
    <location>
        <begin position="602"/>
        <end position="622"/>
    </location>
</feature>
<dbReference type="EMBL" id="GEDC01007963">
    <property type="protein sequence ID" value="JAS29335.1"/>
    <property type="molecule type" value="Transcribed_RNA"/>
</dbReference>
<reference evidence="2" key="1">
    <citation type="submission" date="2015-12" db="EMBL/GenBank/DDBJ databases">
        <title>De novo transcriptome assembly of four potential Pierce s Disease insect vectors from Arizona vineyards.</title>
        <authorList>
            <person name="Tassone E.E."/>
        </authorList>
    </citation>
    <scope>NUCLEOTIDE SEQUENCE</scope>
</reference>
<feature type="compositionally biased region" description="Low complexity" evidence="1">
    <location>
        <begin position="222"/>
        <end position="234"/>
    </location>
</feature>
<evidence type="ECO:0000313" key="2">
    <source>
        <dbReference type="EMBL" id="JAS29335.1"/>
    </source>
</evidence>
<feature type="compositionally biased region" description="Polar residues" evidence="1">
    <location>
        <begin position="978"/>
        <end position="989"/>
    </location>
</feature>
<evidence type="ECO:0000256" key="1">
    <source>
        <dbReference type="SAM" id="MobiDB-lite"/>
    </source>
</evidence>
<feature type="compositionally biased region" description="Basic and acidic residues" evidence="1">
    <location>
        <begin position="1483"/>
        <end position="1504"/>
    </location>
</feature>
<proteinExistence type="predicted"/>
<dbReference type="InterPro" id="IPR006594">
    <property type="entry name" value="LisH"/>
</dbReference>
<feature type="region of interest" description="Disordered" evidence="1">
    <location>
        <begin position="1461"/>
        <end position="1504"/>
    </location>
</feature>
<accession>A0A1B6DUK9</accession>
<feature type="compositionally biased region" description="Basic and acidic residues" evidence="1">
    <location>
        <begin position="1397"/>
        <end position="1425"/>
    </location>
</feature>
<gene>
    <name evidence="2" type="ORF">g.36883</name>
</gene>
<feature type="compositionally biased region" description="Polar residues" evidence="1">
    <location>
        <begin position="1379"/>
        <end position="1389"/>
    </location>
</feature>
<feature type="region of interest" description="Disordered" evidence="1">
    <location>
        <begin position="1013"/>
        <end position="1050"/>
    </location>
</feature>
<organism evidence="2">
    <name type="scientific">Clastoptera arizonana</name>
    <name type="common">Arizona spittle bug</name>
    <dbReference type="NCBI Taxonomy" id="38151"/>
    <lineage>
        <taxon>Eukaryota</taxon>
        <taxon>Metazoa</taxon>
        <taxon>Ecdysozoa</taxon>
        <taxon>Arthropoda</taxon>
        <taxon>Hexapoda</taxon>
        <taxon>Insecta</taxon>
        <taxon>Pterygota</taxon>
        <taxon>Neoptera</taxon>
        <taxon>Paraneoptera</taxon>
        <taxon>Hemiptera</taxon>
        <taxon>Auchenorrhyncha</taxon>
        <taxon>Cercopoidea</taxon>
        <taxon>Clastopteridae</taxon>
        <taxon>Clastoptera</taxon>
    </lineage>
</organism>
<dbReference type="PROSITE" id="PS50896">
    <property type="entry name" value="LISH"/>
    <property type="match status" value="1"/>
</dbReference>
<feature type="compositionally biased region" description="Low complexity" evidence="1">
    <location>
        <begin position="1013"/>
        <end position="1030"/>
    </location>
</feature>
<feature type="region of interest" description="Disordered" evidence="1">
    <location>
        <begin position="1371"/>
        <end position="1435"/>
    </location>
</feature>
<sequence>MESILPSQIARLVYHYLLTEGCKDVAQTFLQVSPHLQECSNIIQAGRTFCTKFYGRNLVEILDLFTNMYSLIQFQFERAGQSNFDKADDNLFEQLCQLLQLNNSFSRRNIKNTVPSQVLLNLLDSTELHEKLAEKINKVISTPEKEAAGPDVIQTIVNETEEDPWIQGLISEIISVSAECAGDDKIEKVEPGIRENTLGVQKKGNEKSKTNISTNYTKQRSRNSSGRHNNSSEGNSKDSTDIQVLQSNNNEPDNLNLVGQNTDPEYNDIKINEFHKRSNVLETAMSNCNIQCSETSNISSDINFCFVDVNAAPPSSPALLPANEEQNDNLNTIPLSNNNILVPTNDANSTLITLPTPLFESGTIFTVIQPTATSTPLQKPITAVVVSEDPSKSQKNIFTESDAIVVPVTPVSTYYRPIKSKAEQPESNAVKKAKIELLHSKSLNRGRAWRKGMKGSIRKTINVPQKRVLRKLIAKRPPIRTLKNVPQQKLINGVEIEVLPLTMSCNDLFTPTIETKNDKLPSLTEECLEENETNVDIKSDVYKNKDVIRVEDNEAHSIKEKSFLEDNNSICKIDKSKGTPGKVPKKKISLSTPRRNSHIRVLDFGTPPNKFPNRKSNTSPKRICCPNKSELMNVKRSSLFRSPTQAVKKGPEMKKIFNSPILENPIATLSPRCQNLKGDWDKVNGVQVIINSESIKKTSINKKSKRSSWDEDLRALAVGDYKDPSPPKKKISNSKRTLKKNIKTIKKCLGKEKNNVTNNEVSQGKVSVNHNSRKELRRNEDDNNTIINDVDKFLIQTPGVTSQDEKDKLTDDESLVIVDDNEEGNENYIEEFSKIKDNTVTVNIKQNLKNKDNKKLPFNDKNEINSKSIKDDFNLTEQGKHIKTPNINNSETEVIVPGLNITPDFAIPKTSSSEVLKNKPILEFPSLETPVKVHCEGLVPRTPYLDTPMLKNILDNTSILSSDLLLTPSLPPTPLNVKGSTQSNNNARTPINKKNEDEYKQIENVKIKQSNNTITELNNSNNTNLNLNQSKTGNKEVSDKKSVKKPKSKKKLIKQYLKQAKKELFGGKPSLNVDTNKKKSEKNLDLKESVYSKIYSDDSSVDQTTICKTNIHSEKKEKINILIEQNTNPLASTPSDSQKRTSMLENIDLNKKKESVCKNKKNSQNISVKDKSEVLSFSKNISVPDSIEDLIKQSQSPKKLEFSPKKSITEYNMSTTEENVLQYSTSFSNNTDNSPEFPSLCLSVGEESDDNLNECLPNSHNKTKQNEVRHFSLNTNSFSEGNILSTNESSFKQNSLRNNEAEYSIVFNEAKHNPKQLVHIEDFDNFRVDVVIDVDENNEEVYRTLSLQPLQILLDIGESFYDNSFKIASQKGIKKQSDQKINSAPNTNEKTTHLNKQHKDSKNNNLSKNRESREKPLTHWRDSSRAMEYTRTSDGKRRIKPIRIDDLEYEKRLKKKHFDTNRYKNEQCDSSNLMKHSRHSRDKSRVKSNDNYRSSHSDEYSHFCERKKSRNEGHYCKTNPNIREEYKKEEESINDIRLKDRKLITYDDFMTEDSRDKKLSPDINQTKKLKNNHDEDSPKNIQHKKRKVSSKEGSPDVPVKKFKSSSPQALLRTVDLDRFLSVVHGENSTT</sequence>
<protein>
    <submittedName>
        <fullName evidence="2">Uncharacterized protein</fullName>
    </submittedName>
</protein>
<name>A0A1B6DUK9_9HEMI</name>
<feature type="region of interest" description="Disordered" evidence="1">
    <location>
        <begin position="1554"/>
        <end position="1607"/>
    </location>
</feature>